<dbReference type="RefSeq" id="WP_228344586.1">
    <property type="nucleotide sequence ID" value="NZ_CP046056.1"/>
</dbReference>
<dbReference type="PROSITE" id="PS50404">
    <property type="entry name" value="GST_NTER"/>
    <property type="match status" value="1"/>
</dbReference>
<dbReference type="InterPro" id="IPR004045">
    <property type="entry name" value="Glutathione_S-Trfase_N"/>
</dbReference>
<proteinExistence type="predicted"/>
<sequence length="80" mass="9379">MKYALHYYDTCPFCQRVLAVLPDLKVPVEKRNVMQNRDWAKQQAQATGRTTVPCLLITDDNGKETWLYESADIIRYLKSR</sequence>
<name>A0A9X7UVQ0_9GAMM</name>
<gene>
    <name evidence="2" type="ORF">GJQ55_08635</name>
</gene>
<dbReference type="KEGG" id="vcw:GJQ55_08635"/>
<dbReference type="SUPFAM" id="SSF52833">
    <property type="entry name" value="Thioredoxin-like"/>
    <property type="match status" value="1"/>
</dbReference>
<evidence type="ECO:0000313" key="3">
    <source>
        <dbReference type="Proteomes" id="UP000596074"/>
    </source>
</evidence>
<dbReference type="CDD" id="cd00570">
    <property type="entry name" value="GST_N_family"/>
    <property type="match status" value="1"/>
</dbReference>
<dbReference type="Proteomes" id="UP000596074">
    <property type="component" value="Chromosome"/>
</dbReference>
<dbReference type="Gene3D" id="3.40.30.10">
    <property type="entry name" value="Glutaredoxin"/>
    <property type="match status" value="1"/>
</dbReference>
<dbReference type="InterPro" id="IPR036249">
    <property type="entry name" value="Thioredoxin-like_sf"/>
</dbReference>
<dbReference type="PROSITE" id="PS51354">
    <property type="entry name" value="GLUTAREDOXIN_2"/>
    <property type="match status" value="1"/>
</dbReference>
<feature type="domain" description="GST N-terminal" evidence="1">
    <location>
        <begin position="1"/>
        <end position="80"/>
    </location>
</feature>
<dbReference type="AlphaFoldDB" id="A0A9X7UVQ0"/>
<protein>
    <submittedName>
        <fullName evidence="2">Glutaredoxin</fullName>
    </submittedName>
</protein>
<dbReference type="Pfam" id="PF13417">
    <property type="entry name" value="GST_N_3"/>
    <property type="match status" value="1"/>
</dbReference>
<accession>A0A9X7UVQ0</accession>
<dbReference type="EMBL" id="CP046056">
    <property type="protein sequence ID" value="QQD24527.1"/>
    <property type="molecule type" value="Genomic_DNA"/>
</dbReference>
<evidence type="ECO:0000259" key="1">
    <source>
        <dbReference type="PROSITE" id="PS50404"/>
    </source>
</evidence>
<organism evidence="2 3">
    <name type="scientific">Venatoribacter cucullus</name>
    <dbReference type="NCBI Taxonomy" id="2661630"/>
    <lineage>
        <taxon>Bacteria</taxon>
        <taxon>Pseudomonadati</taxon>
        <taxon>Pseudomonadota</taxon>
        <taxon>Gammaproteobacteria</taxon>
        <taxon>Oceanospirillales</taxon>
        <taxon>Oceanospirillaceae</taxon>
        <taxon>Venatoribacter</taxon>
    </lineage>
</organism>
<evidence type="ECO:0000313" key="2">
    <source>
        <dbReference type="EMBL" id="QQD24527.1"/>
    </source>
</evidence>
<keyword evidence="3" id="KW-1185">Reference proteome</keyword>
<reference evidence="2 3" key="1">
    <citation type="submission" date="2019-11" db="EMBL/GenBank/DDBJ databases">
        <title>Venatorbacter sp. nov. a predator of Campylobacter and other Gram-negative bacteria.</title>
        <authorList>
            <person name="Saeedi A."/>
            <person name="Cummings N.J."/>
            <person name="Connerton I.F."/>
            <person name="Connerton P.L."/>
        </authorList>
    </citation>
    <scope>NUCLEOTIDE SEQUENCE [LARGE SCALE GENOMIC DNA]</scope>
    <source>
        <strain evidence="2">XL5</strain>
    </source>
</reference>